<organism evidence="12 13">
    <name type="scientific">Tigheibacillus jepli</name>
    <dbReference type="NCBI Taxonomy" id="3035914"/>
    <lineage>
        <taxon>Bacteria</taxon>
        <taxon>Bacillati</taxon>
        <taxon>Bacillota</taxon>
        <taxon>Bacilli</taxon>
        <taxon>Bacillales</taxon>
        <taxon>Bacillaceae</taxon>
        <taxon>Tigheibacillus</taxon>
    </lineage>
</organism>
<dbReference type="CDD" id="cd01115">
    <property type="entry name" value="SLC13_permease"/>
    <property type="match status" value="1"/>
</dbReference>
<keyword evidence="13" id="KW-1185">Reference proteome</keyword>
<feature type="transmembrane region" description="Helical" evidence="11">
    <location>
        <begin position="400"/>
        <end position="417"/>
    </location>
</feature>
<keyword evidence="7 11" id="KW-1133">Transmembrane helix</keyword>
<reference evidence="12 13" key="1">
    <citation type="submission" date="2023-10" db="EMBL/GenBank/DDBJ databases">
        <title>179-bfca-hs.</title>
        <authorList>
            <person name="Miliotis G."/>
            <person name="Sengupta P."/>
            <person name="Hameed A."/>
            <person name="Chuvochina M."/>
            <person name="Mcdonagh F."/>
            <person name="Simpson A.C."/>
            <person name="Singh N.K."/>
            <person name="Rekha P.D."/>
            <person name="Raman K."/>
            <person name="Hugenholtz P."/>
            <person name="Venkateswaran K."/>
        </authorList>
    </citation>
    <scope>NUCLEOTIDE SEQUENCE [LARGE SCALE GENOMIC DNA]</scope>
    <source>
        <strain evidence="12 13">179-BFC-A-HS</strain>
    </source>
</reference>
<feature type="transmembrane region" description="Helical" evidence="11">
    <location>
        <begin position="337"/>
        <end position="357"/>
    </location>
</feature>
<dbReference type="NCBIfam" id="TIGR00785">
    <property type="entry name" value="dass"/>
    <property type="match status" value="1"/>
</dbReference>
<dbReference type="Proteomes" id="UP001228376">
    <property type="component" value="Unassembled WGS sequence"/>
</dbReference>
<evidence type="ECO:0000256" key="2">
    <source>
        <dbReference type="ARBA" id="ARBA00006772"/>
    </source>
</evidence>
<gene>
    <name evidence="12" type="ORF">P5G51_006285</name>
</gene>
<dbReference type="PANTHER" id="PTHR10283">
    <property type="entry name" value="SOLUTE CARRIER FAMILY 13 MEMBER"/>
    <property type="match status" value="1"/>
</dbReference>
<evidence type="ECO:0000256" key="7">
    <source>
        <dbReference type="ARBA" id="ARBA00022989"/>
    </source>
</evidence>
<feature type="transmembrane region" description="Helical" evidence="11">
    <location>
        <begin position="168"/>
        <end position="190"/>
    </location>
</feature>
<protein>
    <recommendedName>
        <fullName evidence="3">Sodium-dependent dicarboxylate transporter SdcS</fullName>
    </recommendedName>
    <alternativeName>
        <fullName evidence="9">Na(+)/dicarboxylate symporter</fullName>
    </alternativeName>
</protein>
<accession>A0ABU5CGS2</accession>
<feature type="transmembrane region" description="Helical" evidence="11">
    <location>
        <begin position="240"/>
        <end position="260"/>
    </location>
</feature>
<evidence type="ECO:0000256" key="1">
    <source>
        <dbReference type="ARBA" id="ARBA00004141"/>
    </source>
</evidence>
<feature type="transmembrane region" description="Helical" evidence="11">
    <location>
        <begin position="363"/>
        <end position="379"/>
    </location>
</feature>
<evidence type="ECO:0000256" key="9">
    <source>
        <dbReference type="ARBA" id="ARBA00031174"/>
    </source>
</evidence>
<feature type="transmembrane region" description="Helical" evidence="11">
    <location>
        <begin position="66"/>
        <end position="85"/>
    </location>
</feature>
<proteinExistence type="inferred from homology"/>
<feature type="transmembrane region" description="Helical" evidence="11">
    <location>
        <begin position="437"/>
        <end position="455"/>
    </location>
</feature>
<feature type="transmembrane region" description="Helical" evidence="11">
    <location>
        <begin position="141"/>
        <end position="159"/>
    </location>
</feature>
<evidence type="ECO:0000256" key="4">
    <source>
        <dbReference type="ARBA" id="ARBA00022448"/>
    </source>
</evidence>
<dbReference type="RefSeq" id="WP_306067789.1">
    <property type="nucleotide sequence ID" value="NZ_JAROCA020000001.1"/>
</dbReference>
<feature type="transmembrane region" description="Helical" evidence="11">
    <location>
        <begin position="280"/>
        <end position="302"/>
    </location>
</feature>
<dbReference type="Pfam" id="PF00939">
    <property type="entry name" value="Na_sulph_symp"/>
    <property type="match status" value="1"/>
</dbReference>
<keyword evidence="5 11" id="KW-0812">Transmembrane</keyword>
<feature type="region of interest" description="Disordered" evidence="10">
    <location>
        <begin position="32"/>
        <end position="59"/>
    </location>
</feature>
<evidence type="ECO:0000256" key="3">
    <source>
        <dbReference type="ARBA" id="ARBA00020150"/>
    </source>
</evidence>
<keyword evidence="6" id="KW-0769">Symport</keyword>
<evidence type="ECO:0000256" key="11">
    <source>
        <dbReference type="SAM" id="Phobius"/>
    </source>
</evidence>
<dbReference type="InterPro" id="IPR031312">
    <property type="entry name" value="Na/sul_symport_CS"/>
</dbReference>
<feature type="transmembrane region" description="Helical" evidence="11">
    <location>
        <begin position="520"/>
        <end position="546"/>
    </location>
</feature>
<evidence type="ECO:0000313" key="13">
    <source>
        <dbReference type="Proteomes" id="UP001228376"/>
    </source>
</evidence>
<feature type="transmembrane region" description="Helical" evidence="11">
    <location>
        <begin position="467"/>
        <end position="500"/>
    </location>
</feature>
<name>A0ABU5CGS2_9BACI</name>
<evidence type="ECO:0000256" key="8">
    <source>
        <dbReference type="ARBA" id="ARBA00023136"/>
    </source>
</evidence>
<dbReference type="EMBL" id="JAROCA020000001">
    <property type="protein sequence ID" value="MDY0405057.1"/>
    <property type="molecule type" value="Genomic_DNA"/>
</dbReference>
<evidence type="ECO:0000313" key="12">
    <source>
        <dbReference type="EMBL" id="MDY0405057.1"/>
    </source>
</evidence>
<keyword evidence="8 11" id="KW-0472">Membrane</keyword>
<dbReference type="InterPro" id="IPR001898">
    <property type="entry name" value="SLC13A/DASS"/>
</dbReference>
<evidence type="ECO:0000256" key="10">
    <source>
        <dbReference type="SAM" id="MobiDB-lite"/>
    </source>
</evidence>
<comment type="caution">
    <text evidence="12">The sequence shown here is derived from an EMBL/GenBank/DDBJ whole genome shotgun (WGS) entry which is preliminary data.</text>
</comment>
<comment type="similarity">
    <text evidence="2">Belongs to the SLC13A/DASS transporter (TC 2.A.47) family. NADC subfamily.</text>
</comment>
<keyword evidence="4" id="KW-0813">Transport</keyword>
<dbReference type="PROSITE" id="PS01271">
    <property type="entry name" value="NA_SULFATE"/>
    <property type="match status" value="1"/>
</dbReference>
<feature type="transmembrane region" description="Helical" evidence="11">
    <location>
        <begin position="97"/>
        <end position="121"/>
    </location>
</feature>
<sequence length="556" mass="59839">MLTATWNWLWDKHDEVKDMLRFFTKTNSSTIVKGQTDGGKKNSPNTKTNGNGGDGGNEGKRSYKPAQWIGLFAGPIFFILTLLFFSPEGLSKSGLAVLASTIWVAIWWMTEAIPIPATSLLPIVLFPLTNGLDLGATTSSYGSDTIFLFMGGFMVALAMEKWNLHKRIALAIISVIGINMNRMILGFMVATGFLSMWISNTATAMMMVPIGLAIIYQVADALKDNPSVDTSKENFGFGKALMLGIAYSASLGGIATLIGTPPNAALAGVVKKMYDIDLSFAGWMLFGVPVAWIFILIAWFYLVKIAYPSKVKELPGGKEIIQSEKRKLGEASYEEKAVFVVFALTAIAWITRSFVLVKINPNIDDAIIAMVAAIVLFIIPSKNEKGDFLLDWNTAVKLPWGILLLFGGGLAIAAGFTESGLSKWIGEQLAALEGMNIIIVLLIVTALVIFLTEITSNTATANMMYPIMAALAIALGIHPFSVMIAAGVAASCAFMLPVATPPNAVVFGSGYLRIPDMAKAGLALNIVGIILVTAAVYWLIPLAWGIDITHMPANFK</sequence>
<evidence type="ECO:0000256" key="6">
    <source>
        <dbReference type="ARBA" id="ARBA00022847"/>
    </source>
</evidence>
<dbReference type="PANTHER" id="PTHR10283:SF82">
    <property type="entry name" value="SOLUTE CARRIER FAMILY 13 MEMBER 2"/>
    <property type="match status" value="1"/>
</dbReference>
<evidence type="ECO:0000256" key="5">
    <source>
        <dbReference type="ARBA" id="ARBA00022692"/>
    </source>
</evidence>
<feature type="transmembrane region" description="Helical" evidence="11">
    <location>
        <begin position="196"/>
        <end position="219"/>
    </location>
</feature>
<comment type="subcellular location">
    <subcellularLocation>
        <location evidence="1">Membrane</location>
        <topology evidence="1">Multi-pass membrane protein</topology>
    </subcellularLocation>
</comment>